<evidence type="ECO:0000256" key="13">
    <source>
        <dbReference type="SAM" id="MobiDB-lite"/>
    </source>
</evidence>
<evidence type="ECO:0000256" key="1">
    <source>
        <dbReference type="ARBA" id="ARBA00004610"/>
    </source>
</evidence>
<feature type="compositionally biased region" description="Basic and acidic residues" evidence="13">
    <location>
        <begin position="463"/>
        <end position="473"/>
    </location>
</feature>
<comment type="subcellular location">
    <subcellularLocation>
        <location evidence="1">Cell junction</location>
        <location evidence="1">Gap junction</location>
    </subcellularLocation>
    <subcellularLocation>
        <location evidence="2 12">Cell membrane</location>
        <topology evidence="2 12">Multi-pass membrane protein</topology>
    </subcellularLocation>
</comment>
<comment type="caution">
    <text evidence="14">The sequence shown here is derived from an EMBL/GenBank/DDBJ whole genome shotgun (WGS) entry which is preliminary data.</text>
</comment>
<evidence type="ECO:0000256" key="6">
    <source>
        <dbReference type="ARBA" id="ARBA00022868"/>
    </source>
</evidence>
<feature type="region of interest" description="Disordered" evidence="13">
    <location>
        <begin position="418"/>
        <end position="492"/>
    </location>
</feature>
<keyword evidence="3 12" id="KW-0813">Transport</keyword>
<dbReference type="Proteomes" id="UP001303046">
    <property type="component" value="Unassembled WGS sequence"/>
</dbReference>
<gene>
    <name evidence="14" type="primary">Necator_chrIII.g12017</name>
    <name evidence="12" type="synonym">inx</name>
    <name evidence="14" type="ORF">RB195_011251</name>
</gene>
<evidence type="ECO:0000256" key="5">
    <source>
        <dbReference type="ARBA" id="ARBA00022692"/>
    </source>
</evidence>
<keyword evidence="11 12" id="KW-0407">Ion channel</keyword>
<dbReference type="EMBL" id="JAVFWL010000003">
    <property type="protein sequence ID" value="KAK6744429.1"/>
    <property type="molecule type" value="Genomic_DNA"/>
</dbReference>
<evidence type="ECO:0000256" key="2">
    <source>
        <dbReference type="ARBA" id="ARBA00004651"/>
    </source>
</evidence>
<feature type="transmembrane region" description="Helical" evidence="12">
    <location>
        <begin position="232"/>
        <end position="257"/>
    </location>
</feature>
<feature type="transmembrane region" description="Helical" evidence="12">
    <location>
        <begin position="320"/>
        <end position="346"/>
    </location>
</feature>
<keyword evidence="15" id="KW-1185">Reference proteome</keyword>
<evidence type="ECO:0000313" key="15">
    <source>
        <dbReference type="Proteomes" id="UP001303046"/>
    </source>
</evidence>
<keyword evidence="6" id="KW-0303">Gap junction</keyword>
<evidence type="ECO:0000256" key="9">
    <source>
        <dbReference type="ARBA" id="ARBA00023065"/>
    </source>
</evidence>
<keyword evidence="10 12" id="KW-0472">Membrane</keyword>
<keyword evidence="8 12" id="KW-1133">Transmembrane helix</keyword>
<name>A0ABR1D1Q7_NECAM</name>
<keyword evidence="7" id="KW-0965">Cell junction</keyword>
<organism evidence="14 15">
    <name type="scientific">Necator americanus</name>
    <name type="common">Human hookworm</name>
    <dbReference type="NCBI Taxonomy" id="51031"/>
    <lineage>
        <taxon>Eukaryota</taxon>
        <taxon>Metazoa</taxon>
        <taxon>Ecdysozoa</taxon>
        <taxon>Nematoda</taxon>
        <taxon>Chromadorea</taxon>
        <taxon>Rhabditida</taxon>
        <taxon>Rhabditina</taxon>
        <taxon>Rhabditomorpha</taxon>
        <taxon>Strongyloidea</taxon>
        <taxon>Ancylostomatidae</taxon>
        <taxon>Bunostominae</taxon>
        <taxon>Necator</taxon>
    </lineage>
</organism>
<comment type="similarity">
    <text evidence="12">Belongs to the pannexin family.</text>
</comment>
<sequence length="492" mass="57350">MQSDVYLEASRDTSREGCAFEIGSWITTLKWNGFPAYFFGEHMLNIPFLGKFIQSTVKRQKVADSVDYLNYYVTSIILAFFSLAISAKQYFGSPIQCWVPSEFRGGWEKYAEDYCFIANSYYVPFEEEIPVDVDHRKDHISYYRWVPIMLALQAIMFFIPNWIWNMLHKQTAINPKSFLSEAEKIKFAAGEKREQEIKSLANYFMDTVAVFGNPAEYRRSNRTAPRSGYNALWLYLLTKAAYVANICLQLVILNHFLGENYMRWGFEMASNIVHGHEWKETSVFPRVIMCDFQIRRLANLQRHTVQCVIMMNMINEKLYLFLYFWFFFLGIVTVINFFYFLVVMLLPALRAKLVLLNMDADRNRGLSQNEMKRFIHECLHPDGVLLLRFVREHVGGRVAFDLTNRLFAMYAESDSRSDTSMKRQPISPIEKYSRPPHLGPYPRHPPTHGYYPALSSAPILEDYMDHGTMKIGEKSPPPPSLDQPTRHSPTDV</sequence>
<dbReference type="PRINTS" id="PR01262">
    <property type="entry name" value="INNEXIN"/>
</dbReference>
<dbReference type="PROSITE" id="PS51013">
    <property type="entry name" value="PANNEXIN"/>
    <property type="match status" value="1"/>
</dbReference>
<reference evidence="14 15" key="1">
    <citation type="submission" date="2023-08" db="EMBL/GenBank/DDBJ databases">
        <title>A Necator americanus chromosomal reference genome.</title>
        <authorList>
            <person name="Ilik V."/>
            <person name="Petrzelkova K.J."/>
            <person name="Pardy F."/>
            <person name="Fuh T."/>
            <person name="Niatou-Singa F.S."/>
            <person name="Gouil Q."/>
            <person name="Baker L."/>
            <person name="Ritchie M.E."/>
            <person name="Jex A.R."/>
            <person name="Gazzola D."/>
            <person name="Li H."/>
            <person name="Toshio Fujiwara R."/>
            <person name="Zhan B."/>
            <person name="Aroian R.V."/>
            <person name="Pafco B."/>
            <person name="Schwarz E.M."/>
        </authorList>
    </citation>
    <scope>NUCLEOTIDE SEQUENCE [LARGE SCALE GENOMIC DNA]</scope>
    <source>
        <strain evidence="14 15">Aroian</strain>
        <tissue evidence="14">Whole animal</tissue>
    </source>
</reference>
<dbReference type="InterPro" id="IPR000990">
    <property type="entry name" value="Innexin"/>
</dbReference>
<evidence type="ECO:0000256" key="7">
    <source>
        <dbReference type="ARBA" id="ARBA00022949"/>
    </source>
</evidence>
<evidence type="ECO:0000256" key="8">
    <source>
        <dbReference type="ARBA" id="ARBA00022989"/>
    </source>
</evidence>
<keyword evidence="9 12" id="KW-0406">Ion transport</keyword>
<accession>A0ABR1D1Q7</accession>
<evidence type="ECO:0000256" key="11">
    <source>
        <dbReference type="ARBA" id="ARBA00023303"/>
    </source>
</evidence>
<comment type="function">
    <text evidence="12">Structural component of the gap junctions.</text>
</comment>
<evidence type="ECO:0000256" key="12">
    <source>
        <dbReference type="RuleBase" id="RU010713"/>
    </source>
</evidence>
<keyword evidence="5 12" id="KW-0812">Transmembrane</keyword>
<keyword evidence="4" id="KW-1003">Cell membrane</keyword>
<evidence type="ECO:0000256" key="4">
    <source>
        <dbReference type="ARBA" id="ARBA00022475"/>
    </source>
</evidence>
<feature type="transmembrane region" description="Helical" evidence="12">
    <location>
        <begin position="68"/>
        <end position="85"/>
    </location>
</feature>
<dbReference type="PANTHER" id="PTHR11893">
    <property type="entry name" value="INNEXIN"/>
    <property type="match status" value="1"/>
</dbReference>
<evidence type="ECO:0000256" key="10">
    <source>
        <dbReference type="ARBA" id="ARBA00023136"/>
    </source>
</evidence>
<protein>
    <recommendedName>
        <fullName evidence="12">Innexin</fullName>
    </recommendedName>
</protein>
<feature type="transmembrane region" description="Helical" evidence="12">
    <location>
        <begin position="142"/>
        <end position="164"/>
    </location>
</feature>
<evidence type="ECO:0000313" key="14">
    <source>
        <dbReference type="EMBL" id="KAK6744429.1"/>
    </source>
</evidence>
<proteinExistence type="inferred from homology"/>
<dbReference type="PANTHER" id="PTHR11893:SF20">
    <property type="entry name" value="INNEXIN-3"/>
    <property type="match status" value="1"/>
</dbReference>
<dbReference type="Pfam" id="PF00876">
    <property type="entry name" value="Innexin"/>
    <property type="match status" value="1"/>
</dbReference>
<evidence type="ECO:0000256" key="3">
    <source>
        <dbReference type="ARBA" id="ARBA00022448"/>
    </source>
</evidence>